<feature type="compositionally biased region" description="Polar residues" evidence="4">
    <location>
        <begin position="1199"/>
        <end position="1221"/>
    </location>
</feature>
<dbReference type="Pfam" id="PF15309">
    <property type="entry name" value="ALMS_motif"/>
    <property type="match status" value="1"/>
</dbReference>
<feature type="compositionally biased region" description="Basic and acidic residues" evidence="4">
    <location>
        <begin position="1175"/>
        <end position="1194"/>
    </location>
</feature>
<evidence type="ECO:0000256" key="2">
    <source>
        <dbReference type="ARBA" id="ARBA00022490"/>
    </source>
</evidence>
<feature type="compositionally biased region" description="Polar residues" evidence="4">
    <location>
        <begin position="1136"/>
        <end position="1146"/>
    </location>
</feature>
<feature type="region of interest" description="Disordered" evidence="4">
    <location>
        <begin position="819"/>
        <end position="849"/>
    </location>
</feature>
<feature type="compositionally biased region" description="Basic residues" evidence="4">
    <location>
        <begin position="1254"/>
        <end position="1263"/>
    </location>
</feature>
<keyword evidence="3" id="KW-0206">Cytoskeleton</keyword>
<feature type="region of interest" description="Disordered" evidence="4">
    <location>
        <begin position="769"/>
        <end position="797"/>
    </location>
</feature>
<name>V4C5W3_LOTGI</name>
<evidence type="ECO:0000313" key="6">
    <source>
        <dbReference type="EMBL" id="ESO97004.1"/>
    </source>
</evidence>
<sequence length="1482" mass="169718">MYVFVNREFETLGDFNEYTDSSVADSKFTSISRWDSSLTNVSEQSSTEMLTEGPNVIRSNTDRRAASSPAGIESSTNRSVEQSQSDLLTESGVETSPSHTDRRIASSPAKENTDWSFRHPEMPGLIQPVPFKPSTTTTTTDISIGAPEELSAPLSPTYSSPRDSDQGGSRFKSKFSRYRLASHIHGESDTGSIADSITTMESTHTGSDDAIGPDLPRSMMGSRTDKSLQGGIYSKPASSVIPEQALSTIEERSTLDDKVSGESNRSEQSMGKIPVQDTTDSGLYTMTLRSQAHDTQQKTTMADSNQFVETNNGQNTTHQMQQSGLMGSNSIDTSNQGQQDNGRRSPFDEKYRALPLNVHQGQRSRSPSFDGRMEMSGRLDSQNPVMSLEQNRLISSDYQYPVPRTSAASLIDSQNPVMSLEQNQLISSDYQYPVPRTSAASLIDSQNPVMSLEQNRLMTSNYQYPVPRTSTASLMDSQNPVMSFEQRQPMTSDYQYPVPRHQDRILSPVARDTTRQSHTPVVVDMRLDERNGRQHQQVPSDAMDTHQNYYEEVSMPYDNPRSPVPIDTRQQYIEEQNRKNQRRSPVAMDTRQEIVSPRTDRQRYIEETYSRDNALQHLREDNPVQPRITQTEKIGHTGSQSNTGPTDEVIMKSRKTERRKQSERNRPQYGHDSTSEEEYLRGLEKSPRGARDVHLRQSLEAEISMTPPQDLSTMWPKYSEIYPSEAESQINPTQTEVFSELVNHPTRQLIYKYFNEREKSRQMIENRIAKERESRHQQSVRSDKFKDSDEPIPSSSFEQMNASYGEILEALAAERAKRLRRETKAKSMSRSAQKSGKSEKQKRPEAVPVQMMDSQDTLYSIPEDQSYDTLAATSNSQSQDSRDMESAITDPMSTLKHKIRLQREKIEKERRRELKRMEKLWKLEQLLKAKNSGLIGNFVLENNLNAISSTSTAASISESQDALSLDSTLTLSSHTELSDDISTTIKDSSYEVHKAKMNRSRQHAKDKYEAALHQLLSSGSSETLTEGEDTPNWAKKEEKRKKVDKPKETLRVGSKEVRKPSRGSEGLRDHQARKQARATEREKTTKSKEKGRKLIETRTKSQQSSPYKVKDRKLKSPKKPESFEISPVKWNHESTRVTSPSKTSKSAALLKGLSRNISPVKKSSSKSTYTSREPMTFHHDDTYYRTRSVSPERRWRNRGVQTSPKLRSRSCSPSFNDTQFISPSGGKKKKSKHGNKVVYLSHLYSPDFQENRSPKHRRKHREHREKPKPVPPPIAWYVSVDNTMKRPEPLQERVPDSQTAPPVRPRAVWTIDDDHLNSPEMKEETPEVTPRDIRSSEIIIDGELFKKPYAITLQEALIKHKKDFISKSRERQKRIALATEHRQMQDYLQMERDRIFGDRKRKGKKIEYPEYKDTVYGQPRKKLFTKKEMKEITARWYRNLPEVKYRERMEKRRQQNQINRLKAMVFNRKVQNTVLRRAGVIV</sequence>
<organism evidence="6 7">
    <name type="scientific">Lottia gigantea</name>
    <name type="common">Giant owl limpet</name>
    <dbReference type="NCBI Taxonomy" id="225164"/>
    <lineage>
        <taxon>Eukaryota</taxon>
        <taxon>Metazoa</taxon>
        <taxon>Spiralia</taxon>
        <taxon>Lophotrochozoa</taxon>
        <taxon>Mollusca</taxon>
        <taxon>Gastropoda</taxon>
        <taxon>Patellogastropoda</taxon>
        <taxon>Lottioidea</taxon>
        <taxon>Lottiidae</taxon>
        <taxon>Lottia</taxon>
    </lineage>
</organism>
<comment type="subcellular location">
    <subcellularLocation>
        <location evidence="1">Cytoplasm</location>
        <location evidence="1">Cytoskeleton</location>
        <location evidence="1">Microtubule organizing center</location>
        <location evidence="1">Centrosome</location>
    </subcellularLocation>
</comment>
<feature type="compositionally biased region" description="Basic and acidic residues" evidence="4">
    <location>
        <begin position="1034"/>
        <end position="1059"/>
    </location>
</feature>
<dbReference type="EMBL" id="KB201362">
    <property type="protein sequence ID" value="ESO97004.1"/>
    <property type="molecule type" value="Genomic_DNA"/>
</dbReference>
<dbReference type="OrthoDB" id="6163239at2759"/>
<feature type="region of interest" description="Disordered" evidence="4">
    <location>
        <begin position="41"/>
        <end position="171"/>
    </location>
</feature>
<gene>
    <name evidence="6" type="ORF">LOTGIDRAFT_231754</name>
</gene>
<dbReference type="GO" id="GO:0005813">
    <property type="term" value="C:centrosome"/>
    <property type="evidence" value="ECO:0007669"/>
    <property type="project" value="UniProtKB-SubCell"/>
</dbReference>
<feature type="compositionally biased region" description="Basic and acidic residues" evidence="4">
    <location>
        <begin position="249"/>
        <end position="260"/>
    </location>
</feature>
<dbReference type="CTD" id="20248702"/>
<evidence type="ECO:0000256" key="1">
    <source>
        <dbReference type="ARBA" id="ARBA00004300"/>
    </source>
</evidence>
<feature type="compositionally biased region" description="Polar residues" evidence="4">
    <location>
        <begin position="627"/>
        <end position="645"/>
    </location>
</feature>
<feature type="compositionally biased region" description="Basic and acidic residues" evidence="4">
    <location>
        <begin position="836"/>
        <end position="845"/>
    </location>
</feature>
<proteinExistence type="predicted"/>
<dbReference type="Proteomes" id="UP000030746">
    <property type="component" value="Unassembled WGS sequence"/>
</dbReference>
<dbReference type="STRING" id="225164.V4C5W3"/>
<protein>
    <recommendedName>
        <fullName evidence="5">ALMS motif domain-containing protein</fullName>
    </recommendedName>
</protein>
<feature type="compositionally biased region" description="Polar residues" evidence="4">
    <location>
        <begin position="308"/>
        <end position="340"/>
    </location>
</feature>
<accession>V4C5W3</accession>
<dbReference type="InterPro" id="IPR029299">
    <property type="entry name" value="ALMS_motif"/>
</dbReference>
<feature type="compositionally biased region" description="Basic and acidic residues" evidence="4">
    <location>
        <begin position="1065"/>
        <end position="1099"/>
    </location>
</feature>
<evidence type="ECO:0000313" key="7">
    <source>
        <dbReference type="Proteomes" id="UP000030746"/>
    </source>
</evidence>
<feature type="region of interest" description="Disordered" evidence="4">
    <location>
        <begin position="201"/>
        <end position="278"/>
    </location>
</feature>
<feature type="compositionally biased region" description="Basic and acidic residues" evidence="4">
    <location>
        <begin position="111"/>
        <end position="121"/>
    </location>
</feature>
<reference evidence="6 7" key="1">
    <citation type="journal article" date="2013" name="Nature">
        <title>Insights into bilaterian evolution from three spiralian genomes.</title>
        <authorList>
            <person name="Simakov O."/>
            <person name="Marletaz F."/>
            <person name="Cho S.J."/>
            <person name="Edsinger-Gonzales E."/>
            <person name="Havlak P."/>
            <person name="Hellsten U."/>
            <person name="Kuo D.H."/>
            <person name="Larsson T."/>
            <person name="Lv J."/>
            <person name="Arendt D."/>
            <person name="Savage R."/>
            <person name="Osoegawa K."/>
            <person name="de Jong P."/>
            <person name="Grimwood J."/>
            <person name="Chapman J.A."/>
            <person name="Shapiro H."/>
            <person name="Aerts A."/>
            <person name="Otillar R.P."/>
            <person name="Terry A.Y."/>
            <person name="Boore J.L."/>
            <person name="Grigoriev I.V."/>
            <person name="Lindberg D.R."/>
            <person name="Seaver E.C."/>
            <person name="Weisblat D.A."/>
            <person name="Putnam N.H."/>
            <person name="Rokhsar D.S."/>
        </authorList>
    </citation>
    <scope>NUCLEOTIDE SEQUENCE [LARGE SCALE GENOMIC DNA]</scope>
</reference>
<feature type="compositionally biased region" description="Basic and acidic residues" evidence="4">
    <location>
        <begin position="769"/>
        <end position="789"/>
    </location>
</feature>
<feature type="compositionally biased region" description="Basic and acidic residues" evidence="4">
    <location>
        <begin position="598"/>
        <end position="610"/>
    </location>
</feature>
<dbReference type="RefSeq" id="XP_009052488.1">
    <property type="nucleotide sequence ID" value="XM_009054240.1"/>
</dbReference>
<feature type="region of interest" description="Disordered" evidence="4">
    <location>
        <begin position="308"/>
        <end position="347"/>
    </location>
</feature>
<evidence type="ECO:0000256" key="4">
    <source>
        <dbReference type="SAM" id="MobiDB-lite"/>
    </source>
</evidence>
<evidence type="ECO:0000256" key="3">
    <source>
        <dbReference type="ARBA" id="ARBA00023212"/>
    </source>
</evidence>
<feature type="compositionally biased region" description="Basic and acidic residues" evidence="4">
    <location>
        <begin position="678"/>
        <end position="691"/>
    </location>
</feature>
<feature type="compositionally biased region" description="Polar residues" evidence="4">
    <location>
        <begin position="73"/>
        <end position="98"/>
    </location>
</feature>
<evidence type="ECO:0000259" key="5">
    <source>
        <dbReference type="Pfam" id="PF15309"/>
    </source>
</evidence>
<dbReference type="HOGENOM" id="CLU_249590_0_0_1"/>
<feature type="region of interest" description="Disordered" evidence="4">
    <location>
        <begin position="1016"/>
        <end position="1275"/>
    </location>
</feature>
<dbReference type="GeneID" id="20248702"/>
<keyword evidence="7" id="KW-1185">Reference proteome</keyword>
<feature type="region of interest" description="Disordered" evidence="4">
    <location>
        <begin position="575"/>
        <end position="691"/>
    </location>
</feature>
<feature type="compositionally biased region" description="Basic residues" evidence="4">
    <location>
        <begin position="1226"/>
        <end position="1235"/>
    </location>
</feature>
<keyword evidence="2" id="KW-0963">Cytoplasm</keyword>
<feature type="domain" description="ALMS motif" evidence="5">
    <location>
        <begin position="1350"/>
        <end position="1477"/>
    </location>
</feature>
<dbReference type="KEGG" id="lgi:LOTGIDRAFT_231754"/>